<feature type="region of interest" description="Disordered" evidence="2">
    <location>
        <begin position="469"/>
        <end position="499"/>
    </location>
</feature>
<feature type="compositionally biased region" description="Acidic residues" evidence="2">
    <location>
        <begin position="1624"/>
        <end position="1637"/>
    </location>
</feature>
<name>A0A6P8JNC0_DROMA</name>
<evidence type="ECO:0000256" key="2">
    <source>
        <dbReference type="SAM" id="MobiDB-lite"/>
    </source>
</evidence>
<reference evidence="4" key="1">
    <citation type="submission" date="2025-08" db="UniProtKB">
        <authorList>
            <consortium name="RefSeq"/>
        </authorList>
    </citation>
    <scope>IDENTIFICATION</scope>
    <source>
        <strain evidence="4">Mau12</strain>
        <tissue evidence="4">Whole Body</tissue>
    </source>
</reference>
<feature type="compositionally biased region" description="Polar residues" evidence="2">
    <location>
        <begin position="36"/>
        <end position="45"/>
    </location>
</feature>
<dbReference type="RefSeq" id="XP_033157393.1">
    <property type="nucleotide sequence ID" value="XM_033301502.1"/>
</dbReference>
<feature type="compositionally biased region" description="Low complexity" evidence="2">
    <location>
        <begin position="1152"/>
        <end position="1167"/>
    </location>
</feature>
<feature type="region of interest" description="Disordered" evidence="2">
    <location>
        <begin position="1184"/>
        <end position="1231"/>
    </location>
</feature>
<sequence length="1655" mass="183773">MAPPPKVVVDQANASARSNGSSNNNSVGGATGAVPKQQTPVNGAPTSGSSAAATSSRSARSRRQQEHLGEPDLDLVEPETLQRETLKTLNDLLHRARITNAKNRSPVEQQLSSKDHRSPAQQQQQREALRQLAAEHGTYDTAEQLQEQQQRYRFPVRPVQRVQHQPSSSANSTGAPSSSSALLRLRQSTPPNATVGVVIPNATTSNGNGNLSGNEEQAPPLTPAGLQQLVHRVLGVHHFAPRTEGFRSQVDVLRALLGLDENLNSRYQPTRKVVETNNMVHEINPNSDQGEGVVNSTSLEDVALSEMSDNRAQSIQSLHSVLETPTPDTTPSFDELQQRLEASNRNMQHLHDEQAKLLQIQNLAKSHLNEMERLRQQADSLPHNANGGEAPKYESVQQVQDDMASLVGRMKNLTAFIHNQNELSTVLGDDGPEILAEQEALQEKLESLRTQREDMRNLVDELNSINRTARETARVIKEKEETPTPPPKPESAPEPPKERVVPVEYQRNVPIIRQEAANAAQRALHAQAMINQKTADIEALKAQMARLKGMLYTVSQIEESTPSMGSTLERRSEERTSVERELPAEIAQRVFALNDVTSELRAEAASLQKERDRILALKAEIERRKQQAAAAVQMGDDALKRSSLTPTPTPMRQQRMTEEEDPSEMDTSLQATPTKEQLRDELRSQCERLRKEYEQKQRELEQRYVASNNTTSEADDEGNDDTDSDKYFANVRTASSATLKRAPSANTVVEQRRGQQPSVTPQQAQPPPPAPPSTLNEDDLNVTLDTLSLGNDSIPSSSNRSQYMPPPMQPVPGMWAASHNSGSSWHGQQPVYGQPSSSAGTEFKKLPAGQQVGSSNGSGSNASTDAVLLQQFMQTQQMLINSVCQCNQALWHQQREIDNLNHQLHTLQDRFNVVACQDHSFGLRSESVPPPVGPGMGQMPNNLCLGSSRAQSEQLFNFGAHQSAFSNYQRSCHRSGAESHLHQQQQHQAQPFLNNAAPPPPPTHFNNETPLSPPTYRSSPGPIFMNHHNNTIHQNNSNLRTQNQHANNLHSLPEGAAGGGAPGGGITLNNQVPPGNRANNYWDNFRSHSRQNLLSNKSNEELNVDLQQYRRQRARPSYFQPPQLLPPTTRGGLTHQQQRRHFFESPLTALHGSSSNGSNNLNNSGSSGRKRDWRDDAAHIRDHDDEDVDEVEENHDNVIFGSGRRQRNRRRPQLSTLRDEEPEQASSSNLNMNVNYGNSPLYQRNKVPAKPTTSTVSLTPLQQRHLRFDFELPAHYMDYSELPQITPVDSTPTLGQEASPADESNAMEQTEETASEELNRNLLVNALKNDKFTTKFYESIKEDVYRRLETLFEQQQQQQQQQNQQLQQPQEPHGLRKALNQEENERTGDAEATESRSETPLEVMRLQLDNDRPEDEKGTPVKQLSVGNPQNGQHLDEMEDSASAVTSSSRTENEEQILEGKVEQASGSGSGPGTSIELAPDHELIEYIIKRIRNQTHNNTVINDSLLAEVSKLTATAAQNSTASSPLISPKRIYAKIKKMDIPRQRDEFLLWYRSYLEQLFVVEQPQDSCKPKSKLPPSGVSPAKQKNQRVRKQSQSQSQDSNNDADLAEADQKNVSSSGNGELECENNENPGEEADGQAAAEPSGAEEQDVSLE</sequence>
<feature type="compositionally biased region" description="Low complexity" evidence="2">
    <location>
        <begin position="1594"/>
        <end position="1605"/>
    </location>
</feature>
<feature type="compositionally biased region" description="Pro residues" evidence="2">
    <location>
        <begin position="483"/>
        <end position="494"/>
    </location>
</feature>
<feature type="compositionally biased region" description="Low complexity" evidence="2">
    <location>
        <begin position="1355"/>
        <end position="1370"/>
    </location>
</feature>
<feature type="compositionally biased region" description="Basic and acidic residues" evidence="2">
    <location>
        <begin position="469"/>
        <end position="482"/>
    </location>
</feature>
<feature type="region of interest" description="Disordered" evidence="2">
    <location>
        <begin position="97"/>
        <end position="129"/>
    </location>
</feature>
<feature type="region of interest" description="Disordered" evidence="2">
    <location>
        <begin position="1355"/>
        <end position="1374"/>
    </location>
</feature>
<feature type="compositionally biased region" description="Acidic residues" evidence="2">
    <location>
        <begin position="713"/>
        <end position="723"/>
    </location>
</feature>
<feature type="coiled-coil region" evidence="1">
    <location>
        <begin position="333"/>
        <end position="377"/>
    </location>
</feature>
<feature type="compositionally biased region" description="Polar residues" evidence="2">
    <location>
        <begin position="642"/>
        <end position="654"/>
    </location>
</feature>
<evidence type="ECO:0000313" key="3">
    <source>
        <dbReference type="Proteomes" id="UP000515162"/>
    </source>
</evidence>
<feature type="compositionally biased region" description="Low complexity" evidence="2">
    <location>
        <begin position="12"/>
        <end position="28"/>
    </location>
</feature>
<feature type="compositionally biased region" description="Acidic residues" evidence="2">
    <location>
        <begin position="1184"/>
        <end position="1193"/>
    </location>
</feature>
<feature type="compositionally biased region" description="Low complexity" evidence="2">
    <location>
        <begin position="120"/>
        <end position="129"/>
    </location>
</feature>
<feature type="compositionally biased region" description="Low complexity" evidence="2">
    <location>
        <begin position="167"/>
        <end position="188"/>
    </location>
</feature>
<keyword evidence="3" id="KW-1185">Reference proteome</keyword>
<feature type="region of interest" description="Disordered" evidence="2">
    <location>
        <begin position="1567"/>
        <end position="1655"/>
    </location>
</feature>
<feature type="compositionally biased region" description="Polar residues" evidence="2">
    <location>
        <begin position="818"/>
        <end position="827"/>
    </location>
</feature>
<feature type="compositionally biased region" description="Low complexity" evidence="2">
    <location>
        <begin position="982"/>
        <end position="996"/>
    </location>
</feature>
<feature type="compositionally biased region" description="Polar residues" evidence="2">
    <location>
        <begin position="783"/>
        <end position="802"/>
    </location>
</feature>
<protein>
    <submittedName>
        <fullName evidence="4">Uncharacterized protein LOC117139276 isoform X1</fullName>
    </submittedName>
</protein>
<feature type="coiled-coil region" evidence="1">
    <location>
        <begin position="438"/>
        <end position="468"/>
    </location>
</feature>
<accession>A0A6P8JNC0</accession>
<feature type="compositionally biased region" description="Basic and acidic residues" evidence="2">
    <location>
        <begin position="1408"/>
        <end position="1419"/>
    </location>
</feature>
<feature type="region of interest" description="Disordered" evidence="2">
    <location>
        <begin position="159"/>
        <end position="214"/>
    </location>
</feature>
<keyword evidence="1" id="KW-0175">Coiled coil</keyword>
<feature type="compositionally biased region" description="Polar residues" evidence="2">
    <location>
        <begin position="665"/>
        <end position="675"/>
    </location>
</feature>
<proteinExistence type="predicted"/>
<feature type="compositionally biased region" description="Polar residues" evidence="2">
    <location>
        <begin position="732"/>
        <end position="749"/>
    </location>
</feature>
<gene>
    <name evidence="4" type="primary">LOC117139276</name>
</gene>
<feature type="region of interest" description="Disordered" evidence="2">
    <location>
        <begin position="1381"/>
        <end position="1478"/>
    </location>
</feature>
<feature type="region of interest" description="Disordered" evidence="2">
    <location>
        <begin position="1114"/>
        <end position="1172"/>
    </location>
</feature>
<feature type="compositionally biased region" description="Basic and acidic residues" evidence="2">
    <location>
        <begin position="1381"/>
        <end position="1399"/>
    </location>
</feature>
<feature type="region of interest" description="Disordered" evidence="2">
    <location>
        <begin position="695"/>
        <end position="842"/>
    </location>
</feature>
<feature type="compositionally biased region" description="Low complexity" evidence="2">
    <location>
        <begin position="46"/>
        <end position="58"/>
    </location>
</feature>
<evidence type="ECO:0000313" key="4">
    <source>
        <dbReference type="RefSeq" id="XP_033157393.1"/>
    </source>
</evidence>
<feature type="region of interest" description="Disordered" evidence="2">
    <location>
        <begin position="1"/>
        <end position="79"/>
    </location>
</feature>
<dbReference type="GeneID" id="117139276"/>
<feature type="compositionally biased region" description="Low complexity" evidence="2">
    <location>
        <begin position="201"/>
        <end position="214"/>
    </location>
</feature>
<feature type="compositionally biased region" description="Polar residues" evidence="2">
    <location>
        <begin position="100"/>
        <end position="112"/>
    </location>
</feature>
<evidence type="ECO:0000256" key="1">
    <source>
        <dbReference type="SAM" id="Coils"/>
    </source>
</evidence>
<feature type="compositionally biased region" description="Acidic residues" evidence="2">
    <location>
        <begin position="1646"/>
        <end position="1655"/>
    </location>
</feature>
<dbReference type="Proteomes" id="UP000515162">
    <property type="component" value="Chromosome 3L"/>
</dbReference>
<feature type="region of interest" description="Disordered" evidence="2">
    <location>
        <begin position="1289"/>
        <end position="1315"/>
    </location>
</feature>
<feature type="region of interest" description="Disordered" evidence="2">
    <location>
        <begin position="628"/>
        <end position="680"/>
    </location>
</feature>
<organism evidence="3 4">
    <name type="scientific">Drosophila mauritiana</name>
    <name type="common">Fruit fly</name>
    <dbReference type="NCBI Taxonomy" id="7226"/>
    <lineage>
        <taxon>Eukaryota</taxon>
        <taxon>Metazoa</taxon>
        <taxon>Ecdysozoa</taxon>
        <taxon>Arthropoda</taxon>
        <taxon>Hexapoda</taxon>
        <taxon>Insecta</taxon>
        <taxon>Pterygota</taxon>
        <taxon>Neoptera</taxon>
        <taxon>Endopterygota</taxon>
        <taxon>Diptera</taxon>
        <taxon>Brachycera</taxon>
        <taxon>Muscomorpha</taxon>
        <taxon>Ephydroidea</taxon>
        <taxon>Drosophilidae</taxon>
        <taxon>Drosophila</taxon>
        <taxon>Sophophora</taxon>
    </lineage>
</organism>
<feature type="region of interest" description="Disordered" evidence="2">
    <location>
        <begin position="973"/>
        <end position="1026"/>
    </location>
</feature>